<keyword evidence="3" id="KW-1185">Reference proteome</keyword>
<dbReference type="GO" id="GO:0005524">
    <property type="term" value="F:ATP binding"/>
    <property type="evidence" value="ECO:0007669"/>
    <property type="project" value="InterPro"/>
</dbReference>
<dbReference type="SUPFAM" id="SSF50129">
    <property type="entry name" value="GroES-like"/>
    <property type="match status" value="1"/>
</dbReference>
<dbReference type="CDD" id="cd00320">
    <property type="entry name" value="cpn10"/>
    <property type="match status" value="1"/>
</dbReference>
<name>W7T8K3_9STRA</name>
<organism evidence="2 3">
    <name type="scientific">Nannochloropsis gaditana</name>
    <dbReference type="NCBI Taxonomy" id="72520"/>
    <lineage>
        <taxon>Eukaryota</taxon>
        <taxon>Sar</taxon>
        <taxon>Stramenopiles</taxon>
        <taxon>Ochrophyta</taxon>
        <taxon>Eustigmatophyceae</taxon>
        <taxon>Eustigmatales</taxon>
        <taxon>Monodopsidaceae</taxon>
        <taxon>Nannochloropsis</taxon>
    </lineage>
</organism>
<dbReference type="Proteomes" id="UP000019335">
    <property type="component" value="Chromosome 17"/>
</dbReference>
<comment type="caution">
    <text evidence="2">The sequence shown here is derived from an EMBL/GenBank/DDBJ whole genome shotgun (WGS) entry which is preliminary data.</text>
</comment>
<dbReference type="InterPro" id="IPR011032">
    <property type="entry name" value="GroES-like_sf"/>
</dbReference>
<reference evidence="2 3" key="1">
    <citation type="journal article" date="2014" name="Mol. Plant">
        <title>Chromosome Scale Genome Assembly and Transcriptome Profiling of Nannochloropsis gaditana in Nitrogen Depletion.</title>
        <authorList>
            <person name="Corteggiani Carpinelli E."/>
            <person name="Telatin A."/>
            <person name="Vitulo N."/>
            <person name="Forcato C."/>
            <person name="D'Angelo M."/>
            <person name="Schiavon R."/>
            <person name="Vezzi A."/>
            <person name="Giacometti G.M."/>
            <person name="Morosinotto T."/>
            <person name="Valle G."/>
        </authorList>
    </citation>
    <scope>NUCLEOTIDE SEQUENCE [LARGE SCALE GENOMIC DNA]</scope>
    <source>
        <strain evidence="2 3">B-31</strain>
    </source>
</reference>
<dbReference type="EMBL" id="AZIL01001688">
    <property type="protein sequence ID" value="EWM23380.1"/>
    <property type="molecule type" value="Genomic_DNA"/>
</dbReference>
<keyword evidence="1" id="KW-0143">Chaperone</keyword>
<proteinExistence type="predicted"/>
<dbReference type="InterPro" id="IPR020818">
    <property type="entry name" value="Chaperonin_GroES"/>
</dbReference>
<protein>
    <submittedName>
        <fullName evidence="2">Chaperonin cpn10</fullName>
    </submittedName>
</protein>
<sequence>MVQPATKLRSFLHLLPSCMQYLLVVVVLILSLGPAKAFIPLLPHMPLQHHKYLAGGPDVVRMAVQDSSTLVSLPHDEYINTLPEQARSMKAEWQYLLVERLEAPTETQGGLFLPSTDQDPLHMVRIVSIGSGLVGESGMLTTIENLGPGDVAYVKQPWGIGPRDENWEGRKFSFIRSHDVLSRIGPTKGKE</sequence>
<evidence type="ECO:0000313" key="3">
    <source>
        <dbReference type="Proteomes" id="UP000019335"/>
    </source>
</evidence>
<dbReference type="GO" id="GO:0044183">
    <property type="term" value="F:protein folding chaperone"/>
    <property type="evidence" value="ECO:0007669"/>
    <property type="project" value="InterPro"/>
</dbReference>
<evidence type="ECO:0000256" key="1">
    <source>
        <dbReference type="ARBA" id="ARBA00023186"/>
    </source>
</evidence>
<dbReference type="Pfam" id="PF00166">
    <property type="entry name" value="Cpn10"/>
    <property type="match status" value="1"/>
</dbReference>
<dbReference type="OrthoDB" id="184876at2759"/>
<dbReference type="AlphaFoldDB" id="W7T8K3"/>
<accession>W7T8K3</accession>
<dbReference type="InterPro" id="IPR037124">
    <property type="entry name" value="Chaperonin_GroES_sf"/>
</dbReference>
<dbReference type="Gene3D" id="2.30.33.40">
    <property type="entry name" value="GroES chaperonin"/>
    <property type="match status" value="1"/>
</dbReference>
<gene>
    <name evidence="2" type="ORF">Naga_100472g5</name>
</gene>
<evidence type="ECO:0000313" key="2">
    <source>
        <dbReference type="EMBL" id="EWM23380.1"/>
    </source>
</evidence>